<dbReference type="InterPro" id="IPR036736">
    <property type="entry name" value="ACP-like_sf"/>
</dbReference>
<dbReference type="EMBL" id="JAJKBJ010000004">
    <property type="protein sequence ID" value="MCL9683474.1"/>
    <property type="molecule type" value="Genomic_DNA"/>
</dbReference>
<dbReference type="FunFam" id="3.40.50.12780:FF:000012">
    <property type="entry name" value="Non-ribosomal peptide synthetase"/>
    <property type="match status" value="1"/>
</dbReference>
<dbReference type="CDD" id="cd05930">
    <property type="entry name" value="A_NRPS"/>
    <property type="match status" value="1"/>
</dbReference>
<dbReference type="Gene3D" id="3.30.559.30">
    <property type="entry name" value="Nonribosomal peptide synthetase, condensation domain"/>
    <property type="match status" value="1"/>
</dbReference>
<feature type="domain" description="Carrier" evidence="5">
    <location>
        <begin position="519"/>
        <end position="594"/>
    </location>
</feature>
<comment type="cofactor">
    <cofactor evidence="1">
        <name>pantetheine 4'-phosphate</name>
        <dbReference type="ChEBI" id="CHEBI:47942"/>
    </cofactor>
</comment>
<dbReference type="InterPro" id="IPR045851">
    <property type="entry name" value="AMP-bd_C_sf"/>
</dbReference>
<dbReference type="PANTHER" id="PTHR45527">
    <property type="entry name" value="NONRIBOSOMAL PEPTIDE SYNTHETASE"/>
    <property type="match status" value="1"/>
</dbReference>
<dbReference type="Pfam" id="PF00501">
    <property type="entry name" value="AMP-binding"/>
    <property type="match status" value="1"/>
</dbReference>
<dbReference type="PANTHER" id="PTHR45527:SF1">
    <property type="entry name" value="FATTY ACID SYNTHASE"/>
    <property type="match status" value="1"/>
</dbReference>
<dbReference type="RefSeq" id="WP_250420981.1">
    <property type="nucleotide sequence ID" value="NZ_JAJKBJ010000004.1"/>
</dbReference>
<dbReference type="InterPro" id="IPR025110">
    <property type="entry name" value="AMP-bd_C"/>
</dbReference>
<dbReference type="Pfam" id="PF00550">
    <property type="entry name" value="PP-binding"/>
    <property type="match status" value="1"/>
</dbReference>
<dbReference type="PROSITE" id="PS00012">
    <property type="entry name" value="PHOSPHOPANTETHEINE"/>
    <property type="match status" value="1"/>
</dbReference>
<dbReference type="InterPro" id="IPR010071">
    <property type="entry name" value="AA_adenyl_dom"/>
</dbReference>
<dbReference type="Pfam" id="PF13193">
    <property type="entry name" value="AMP-binding_C"/>
    <property type="match status" value="1"/>
</dbReference>
<dbReference type="InterPro" id="IPR006162">
    <property type="entry name" value="Ppantetheine_attach_site"/>
</dbReference>
<dbReference type="GO" id="GO:0043041">
    <property type="term" value="P:amino acid activation for nonribosomal peptide biosynthetic process"/>
    <property type="evidence" value="ECO:0007669"/>
    <property type="project" value="TreeGrafter"/>
</dbReference>
<dbReference type="GO" id="GO:0003824">
    <property type="term" value="F:catalytic activity"/>
    <property type="evidence" value="ECO:0007669"/>
    <property type="project" value="InterPro"/>
</dbReference>
<dbReference type="Gene3D" id="3.30.559.10">
    <property type="entry name" value="Chloramphenicol acetyltransferase-like domain"/>
    <property type="match status" value="1"/>
</dbReference>
<protein>
    <submittedName>
        <fullName evidence="6">Amino acid adenylation domain-containing protein</fullName>
    </submittedName>
</protein>
<reference evidence="6" key="1">
    <citation type="submission" date="2021-11" db="EMBL/GenBank/DDBJ databases">
        <title>Legionella maioricencis sp. nov., a new species isolated from hot water samples in Mallorca.</title>
        <authorList>
            <person name="Crespi S."/>
            <person name="Drasar V."/>
            <person name="Salva-Serra F."/>
            <person name="Jaen-Luchoro D."/>
            <person name="Pineiro-Iglesias B."/>
            <person name="Aliaga F."/>
            <person name="Fernandez-Juarez V."/>
            <person name="Coll G."/>
            <person name="Moore E.R.B."/>
            <person name="Bennasar-Figueras A."/>
        </authorList>
    </citation>
    <scope>NUCLEOTIDE SEQUENCE</scope>
    <source>
        <strain evidence="6">HCPI-6</strain>
    </source>
</reference>
<dbReference type="FunFam" id="3.40.50.980:FF:000001">
    <property type="entry name" value="Non-ribosomal peptide synthetase"/>
    <property type="match status" value="1"/>
</dbReference>
<dbReference type="FunFam" id="3.30.300.30:FF:000010">
    <property type="entry name" value="Enterobactin synthetase component F"/>
    <property type="match status" value="1"/>
</dbReference>
<evidence type="ECO:0000313" key="6">
    <source>
        <dbReference type="EMBL" id="MCL9683474.1"/>
    </source>
</evidence>
<accession>A0A9X2CZD8</accession>
<dbReference type="FunFam" id="1.10.1200.10:FF:000005">
    <property type="entry name" value="Nonribosomal peptide synthetase 1"/>
    <property type="match status" value="1"/>
</dbReference>
<dbReference type="InterPro" id="IPR020845">
    <property type="entry name" value="AMP-binding_CS"/>
</dbReference>
<dbReference type="SUPFAM" id="SSF56801">
    <property type="entry name" value="Acetyl-CoA synthetase-like"/>
    <property type="match status" value="1"/>
</dbReference>
<keyword evidence="4" id="KW-0597">Phosphoprotein</keyword>
<evidence type="ECO:0000256" key="1">
    <source>
        <dbReference type="ARBA" id="ARBA00001957"/>
    </source>
</evidence>
<organism evidence="6 7">
    <name type="scientific">Legionella maioricensis</name>
    <dbReference type="NCBI Taxonomy" id="2896528"/>
    <lineage>
        <taxon>Bacteria</taxon>
        <taxon>Pseudomonadati</taxon>
        <taxon>Pseudomonadota</taxon>
        <taxon>Gammaproteobacteria</taxon>
        <taxon>Legionellales</taxon>
        <taxon>Legionellaceae</taxon>
        <taxon>Legionella</taxon>
    </lineage>
</organism>
<dbReference type="PROSITE" id="PS50075">
    <property type="entry name" value="CARRIER"/>
    <property type="match status" value="1"/>
</dbReference>
<comment type="similarity">
    <text evidence="2">Belongs to the ATP-dependent AMP-binding enzyme family.</text>
</comment>
<dbReference type="Gene3D" id="3.30.300.30">
    <property type="match status" value="1"/>
</dbReference>
<keyword evidence="7" id="KW-1185">Reference proteome</keyword>
<dbReference type="AlphaFoldDB" id="A0A9X2CZD8"/>
<dbReference type="GO" id="GO:0044550">
    <property type="term" value="P:secondary metabolite biosynthetic process"/>
    <property type="evidence" value="ECO:0007669"/>
    <property type="project" value="UniProtKB-ARBA"/>
</dbReference>
<dbReference type="GO" id="GO:0005737">
    <property type="term" value="C:cytoplasm"/>
    <property type="evidence" value="ECO:0007669"/>
    <property type="project" value="TreeGrafter"/>
</dbReference>
<dbReference type="NCBIfam" id="TIGR01733">
    <property type="entry name" value="AA-adenyl-dom"/>
    <property type="match status" value="1"/>
</dbReference>
<dbReference type="Proteomes" id="UP001139721">
    <property type="component" value="Unassembled WGS sequence"/>
</dbReference>
<dbReference type="Gene3D" id="2.30.38.10">
    <property type="entry name" value="Luciferase, Domain 3"/>
    <property type="match status" value="1"/>
</dbReference>
<keyword evidence="3" id="KW-0596">Phosphopantetheine</keyword>
<name>A0A9X2CZD8_9GAMM</name>
<dbReference type="InterPro" id="IPR001242">
    <property type="entry name" value="Condensation_dom"/>
</dbReference>
<sequence>MDIQDTVHTLFEEHARYKPDNVAALFGKQSLTYDELNRKANQLAHYLLTMDIKPDTPVAFCMDRSLECLITILAILKTGAAYLPLDPVHPQERLLFILKDSNTPILITTSDLKEKFAQYRGKLILLNQSWQKICNQKPQNPNLPIKPGQLAYVIYTSGSTGKPKGVLIEHQSVVNYCRWFADYCNIRPKHRIDFSSNHTFDMAITLSIAPLMLGLTIVMCNDDVKKNVRHYIKYLKNSKVNLIKLTPSFFRILLQEVKSKFIPLPYLKTIILGGENLSTVDCKSWLELYPKHILHNEYGPTETTVGISQYKVCRSNVSDLGVNVPIGKVGYNIHCMILDANNTPVSNQEIGELHIGGICLARGYLNKPELTQTQFRHDPFSKEPNARLYRTGDLCRLRADGVLEYFGRTDSQVKIRGYRIEPGEIEKYLALHPAIDTSIVIAQKNPLNEDCLIAYYVLKDTSKTLNAPQLREYLQKHLPDYMIPNAFISIHSFPLTANGKLDTSLLPAPQLSASQQHKEPLTDLEKSLAEIWSEELGVKTIGLDDDFFELGGHSLSAARIISKINRILKTDLTLRDFYYAPNIAQLSAVICKTKKRKKLQQKNKPLNHEVDIPLSDFQFMLWISDTFESKAKKLNITFRKRLLGKLDKTALESAFDAVLKKQEILFYRILKLRPVQFLQKDLSFSITEINLESLSETECEKELEASMNQLISYYPWPKDSPMIMAKLFYLKNNRVELQITMPHIVCDDFSPEILLSDLSRSYLHYKNHPGIELRTTDKPYKEYIFNEQHYFHKHLDRDINFWDEYLKNAGLFALPPANVVKNMDSKKLTYSTYTNIAESKLNNLKQFCAKHHISVNDGLCAAIVLALRNCAPSNSSQPPYIYINIIKSTRDNEVYDDTIGCFLRLEPVKIALEKYSTLETISRQIHQSTIDTSPHQQCPDLVKLSSVGTFRSKRKIIKNFLINVFTSIYATLFSIPEINRKIFKLCTQRLGAFKRDNNFLININVSRNFISEPQNQFNLFGLETAPINNHQYDLLKINNVFDVCFLRDDSNNSPYMVISANLRPEYRELIAKEIIQILSFTSFPILEENRHNISYEKNHSLTKTI</sequence>
<evidence type="ECO:0000256" key="2">
    <source>
        <dbReference type="ARBA" id="ARBA00006432"/>
    </source>
</evidence>
<evidence type="ECO:0000259" key="5">
    <source>
        <dbReference type="PROSITE" id="PS50075"/>
    </source>
</evidence>
<evidence type="ECO:0000256" key="4">
    <source>
        <dbReference type="ARBA" id="ARBA00022553"/>
    </source>
</evidence>
<evidence type="ECO:0000256" key="3">
    <source>
        <dbReference type="ARBA" id="ARBA00022450"/>
    </source>
</evidence>
<dbReference type="SUPFAM" id="SSF52777">
    <property type="entry name" value="CoA-dependent acyltransferases"/>
    <property type="match status" value="2"/>
</dbReference>
<dbReference type="SUPFAM" id="SSF47336">
    <property type="entry name" value="ACP-like"/>
    <property type="match status" value="1"/>
</dbReference>
<comment type="caution">
    <text evidence="6">The sequence shown here is derived from an EMBL/GenBank/DDBJ whole genome shotgun (WGS) entry which is preliminary data.</text>
</comment>
<dbReference type="Pfam" id="PF00668">
    <property type="entry name" value="Condensation"/>
    <property type="match status" value="1"/>
</dbReference>
<dbReference type="PROSITE" id="PS00455">
    <property type="entry name" value="AMP_BINDING"/>
    <property type="match status" value="1"/>
</dbReference>
<dbReference type="InterPro" id="IPR000873">
    <property type="entry name" value="AMP-dep_synth/lig_dom"/>
</dbReference>
<dbReference type="GO" id="GO:0031177">
    <property type="term" value="F:phosphopantetheine binding"/>
    <property type="evidence" value="ECO:0007669"/>
    <property type="project" value="TreeGrafter"/>
</dbReference>
<dbReference type="InterPro" id="IPR023213">
    <property type="entry name" value="CAT-like_dom_sf"/>
</dbReference>
<evidence type="ECO:0000313" key="7">
    <source>
        <dbReference type="Proteomes" id="UP001139721"/>
    </source>
</evidence>
<dbReference type="Gene3D" id="3.40.50.980">
    <property type="match status" value="2"/>
</dbReference>
<dbReference type="Gene3D" id="1.10.1200.10">
    <property type="entry name" value="ACP-like"/>
    <property type="match status" value="1"/>
</dbReference>
<proteinExistence type="inferred from homology"/>
<dbReference type="InterPro" id="IPR009081">
    <property type="entry name" value="PP-bd_ACP"/>
</dbReference>
<gene>
    <name evidence="6" type="ORF">LOX96_05175</name>
</gene>